<dbReference type="EMBL" id="KV722441">
    <property type="protein sequence ID" value="OCH88862.1"/>
    <property type="molecule type" value="Genomic_DNA"/>
</dbReference>
<name>A0A8E2AVH9_9APHY</name>
<feature type="compositionally biased region" description="Polar residues" evidence="1">
    <location>
        <begin position="71"/>
        <end position="80"/>
    </location>
</feature>
<dbReference type="InterPro" id="IPR024589">
    <property type="entry name" value="Ligninase_C"/>
</dbReference>
<gene>
    <name evidence="3" type="ORF">OBBRIDRAFT_60127</name>
</gene>
<evidence type="ECO:0000259" key="2">
    <source>
        <dbReference type="Pfam" id="PF11895"/>
    </source>
</evidence>
<feature type="region of interest" description="Disordered" evidence="1">
    <location>
        <begin position="53"/>
        <end position="101"/>
    </location>
</feature>
<dbReference type="Pfam" id="PF11895">
    <property type="entry name" value="Peroxidase_ext"/>
    <property type="match status" value="1"/>
</dbReference>
<evidence type="ECO:0000256" key="1">
    <source>
        <dbReference type="SAM" id="MobiDB-lite"/>
    </source>
</evidence>
<dbReference type="Proteomes" id="UP000250043">
    <property type="component" value="Unassembled WGS sequence"/>
</dbReference>
<dbReference type="AlphaFoldDB" id="A0A8E2AVH9"/>
<reference evidence="3 4" key="1">
    <citation type="submission" date="2016-07" db="EMBL/GenBank/DDBJ databases">
        <title>Draft genome of the white-rot fungus Obba rivulosa 3A-2.</title>
        <authorList>
            <consortium name="DOE Joint Genome Institute"/>
            <person name="Miettinen O."/>
            <person name="Riley R."/>
            <person name="Acob R."/>
            <person name="Barry K."/>
            <person name="Cullen D."/>
            <person name="De Vries R."/>
            <person name="Hainaut M."/>
            <person name="Hatakka A."/>
            <person name="Henrissat B."/>
            <person name="Hilden K."/>
            <person name="Kuo R."/>
            <person name="Labutti K."/>
            <person name="Lipzen A."/>
            <person name="Makela M.R."/>
            <person name="Sandor L."/>
            <person name="Spatafora J.W."/>
            <person name="Grigoriev I.V."/>
            <person name="Hibbett D.S."/>
        </authorList>
    </citation>
    <scope>NUCLEOTIDE SEQUENCE [LARGE SCALE GENOMIC DNA]</scope>
    <source>
        <strain evidence="3 4">3A-2</strain>
    </source>
</reference>
<keyword evidence="4" id="KW-1185">Reference proteome</keyword>
<sequence>MAGTRTKKSPWRLYENSRITSKLTILRRSRESLIDCSDVVPVTKPACVVPCRSPPPPARTTSNPPAHLNASRVSQSTQTLIPHCSSGGQDCPACPVHRSRI</sequence>
<organism evidence="3 4">
    <name type="scientific">Obba rivulosa</name>
    <dbReference type="NCBI Taxonomy" id="1052685"/>
    <lineage>
        <taxon>Eukaryota</taxon>
        <taxon>Fungi</taxon>
        <taxon>Dikarya</taxon>
        <taxon>Basidiomycota</taxon>
        <taxon>Agaricomycotina</taxon>
        <taxon>Agaricomycetes</taxon>
        <taxon>Polyporales</taxon>
        <taxon>Gelatoporiaceae</taxon>
        <taxon>Obba</taxon>
    </lineage>
</organism>
<feature type="domain" description="Fungal ligninase C-terminal" evidence="2">
    <location>
        <begin position="19"/>
        <end position="61"/>
    </location>
</feature>
<accession>A0A8E2AVH9</accession>
<protein>
    <recommendedName>
        <fullName evidence="2">Fungal ligninase C-terminal domain-containing protein</fullName>
    </recommendedName>
</protein>
<evidence type="ECO:0000313" key="3">
    <source>
        <dbReference type="EMBL" id="OCH88862.1"/>
    </source>
</evidence>
<proteinExistence type="predicted"/>
<evidence type="ECO:0000313" key="4">
    <source>
        <dbReference type="Proteomes" id="UP000250043"/>
    </source>
</evidence>